<sequence length="53" mass="5790">MKLGYQRAGLDEENCRLEGRVRENRTHGSEGGAGKLVPTPIRKIGAIQSKIVV</sequence>
<gene>
    <name evidence="1" type="ORF">BECKFW1821A_GA0114235_100135</name>
</gene>
<name>A0A450RT58_9GAMM</name>
<dbReference type="AlphaFoldDB" id="A0A450RT58"/>
<organism evidence="1">
    <name type="scientific">Candidatus Kentrum sp. FW</name>
    <dbReference type="NCBI Taxonomy" id="2126338"/>
    <lineage>
        <taxon>Bacteria</taxon>
        <taxon>Pseudomonadati</taxon>
        <taxon>Pseudomonadota</taxon>
        <taxon>Gammaproteobacteria</taxon>
        <taxon>Candidatus Kentrum</taxon>
    </lineage>
</organism>
<reference evidence="1" key="1">
    <citation type="submission" date="2019-02" db="EMBL/GenBank/DDBJ databases">
        <authorList>
            <person name="Gruber-Vodicka R. H."/>
            <person name="Seah K. B. B."/>
        </authorList>
    </citation>
    <scope>NUCLEOTIDE SEQUENCE</scope>
    <source>
        <strain evidence="1">BECK_BZ15</strain>
    </source>
</reference>
<evidence type="ECO:0000313" key="1">
    <source>
        <dbReference type="EMBL" id="VFJ42278.1"/>
    </source>
</evidence>
<dbReference type="EMBL" id="CAADEW010000001">
    <property type="protein sequence ID" value="VFJ42278.1"/>
    <property type="molecule type" value="Genomic_DNA"/>
</dbReference>
<accession>A0A450RT58</accession>
<proteinExistence type="predicted"/>
<protein>
    <submittedName>
        <fullName evidence="1">Uncharacterized protein</fullName>
    </submittedName>
</protein>